<evidence type="ECO:0000256" key="1">
    <source>
        <dbReference type="SAM" id="MobiDB-lite"/>
    </source>
</evidence>
<dbReference type="Ensembl" id="ENSENLT00000006770.1">
    <property type="protein sequence ID" value="ENSENLP00000006477.1"/>
    <property type="gene ID" value="ENSENLG00000003080.1"/>
</dbReference>
<keyword evidence="4" id="KW-1185">Reference proteome</keyword>
<dbReference type="InParanoid" id="A0A665TK83"/>
<proteinExistence type="predicted"/>
<feature type="region of interest" description="Disordered" evidence="1">
    <location>
        <begin position="1"/>
        <end position="31"/>
    </location>
</feature>
<sequence>CLQVRPSPISTVTRRSAGRAHSAPTPMTPSNSGRCMPCTVCPVGQGVFAHCDHNHDTVCEMCVDDTFSDRESSLEPCLPCAICDDETEIQKATQQKNLFPTTGCDFRRNMRLWFVLRKCSSVSHLLCFFPDFGWRHFSCE</sequence>
<feature type="domain" description="TNFR-Cys" evidence="2">
    <location>
        <begin position="24"/>
        <end position="59"/>
    </location>
</feature>
<accession>A0A665TK83</accession>
<dbReference type="Gene3D" id="2.10.50.10">
    <property type="entry name" value="Tumor Necrosis Factor Receptor, subunit A, domain 2"/>
    <property type="match status" value="1"/>
</dbReference>
<dbReference type="SMART" id="SM00208">
    <property type="entry name" value="TNFR"/>
    <property type="match status" value="2"/>
</dbReference>
<reference evidence="3" key="3">
    <citation type="submission" date="2025-09" db="UniProtKB">
        <authorList>
            <consortium name="Ensembl"/>
        </authorList>
    </citation>
    <scope>IDENTIFICATION</scope>
</reference>
<evidence type="ECO:0000313" key="3">
    <source>
        <dbReference type="Ensembl" id="ENSENLP00000006477.1"/>
    </source>
</evidence>
<dbReference type="InterPro" id="IPR001368">
    <property type="entry name" value="TNFR/NGFR_Cys_rich_reg"/>
</dbReference>
<feature type="domain" description="TNFR-Cys" evidence="2">
    <location>
        <begin position="62"/>
        <end position="100"/>
    </location>
</feature>
<dbReference type="Pfam" id="PF00020">
    <property type="entry name" value="TNFR_c6"/>
    <property type="match status" value="2"/>
</dbReference>
<dbReference type="FunFam" id="2.10.50.10:FF:000012">
    <property type="entry name" value="tumor necrosis factor receptor superfamily member 16"/>
    <property type="match status" value="1"/>
</dbReference>
<protein>
    <recommendedName>
        <fullName evidence="2">TNFR-Cys domain-containing protein</fullName>
    </recommendedName>
</protein>
<name>A0A665TK83_ECHNA</name>
<dbReference type="SUPFAM" id="SSF57586">
    <property type="entry name" value="TNF receptor-like"/>
    <property type="match status" value="1"/>
</dbReference>
<reference evidence="3" key="2">
    <citation type="submission" date="2025-08" db="UniProtKB">
        <authorList>
            <consortium name="Ensembl"/>
        </authorList>
    </citation>
    <scope>IDENTIFICATION</scope>
</reference>
<organism evidence="3 4">
    <name type="scientific">Echeneis naucrates</name>
    <name type="common">Live sharksucker</name>
    <dbReference type="NCBI Taxonomy" id="173247"/>
    <lineage>
        <taxon>Eukaryota</taxon>
        <taxon>Metazoa</taxon>
        <taxon>Chordata</taxon>
        <taxon>Craniata</taxon>
        <taxon>Vertebrata</taxon>
        <taxon>Euteleostomi</taxon>
        <taxon>Actinopterygii</taxon>
        <taxon>Neopterygii</taxon>
        <taxon>Teleostei</taxon>
        <taxon>Neoteleostei</taxon>
        <taxon>Acanthomorphata</taxon>
        <taxon>Carangaria</taxon>
        <taxon>Carangiformes</taxon>
        <taxon>Echeneidae</taxon>
        <taxon>Echeneis</taxon>
    </lineage>
</organism>
<dbReference type="Proteomes" id="UP000472264">
    <property type="component" value="Chromosome 8"/>
</dbReference>
<evidence type="ECO:0000313" key="4">
    <source>
        <dbReference type="Proteomes" id="UP000472264"/>
    </source>
</evidence>
<evidence type="ECO:0000259" key="2">
    <source>
        <dbReference type="SMART" id="SM00208"/>
    </source>
</evidence>
<reference evidence="3" key="1">
    <citation type="submission" date="2021-04" db="EMBL/GenBank/DDBJ databases">
        <authorList>
            <consortium name="Wellcome Sanger Institute Data Sharing"/>
        </authorList>
    </citation>
    <scope>NUCLEOTIDE SEQUENCE [LARGE SCALE GENOMIC DNA]</scope>
</reference>
<dbReference type="AlphaFoldDB" id="A0A665TK83"/>